<dbReference type="HOGENOM" id="CLU_190473_0_0_0"/>
<keyword evidence="2" id="KW-1185">Reference proteome</keyword>
<sequence>MITRTALKAEIDRLKDADLDIVYSIIQSILRQYDQTEKQMFLSRLQNIRIEGPPDFSRKIEEYLKQVESNASTVKELATGMESFREL</sequence>
<dbReference type="AlphaFoldDB" id="A0A0S6VQC6"/>
<protein>
    <submittedName>
        <fullName evidence="1">Uncharacterized protein</fullName>
    </submittedName>
</protein>
<name>A0A0S6VQC6_9BACT</name>
<evidence type="ECO:0000313" key="2">
    <source>
        <dbReference type="Proteomes" id="UP000030700"/>
    </source>
</evidence>
<reference evidence="1" key="1">
    <citation type="journal article" date="2015" name="PeerJ">
        <title>First genomic representation of candidate bacterial phylum KSB3 points to enhanced environmental sensing as a trigger of wastewater bulking.</title>
        <authorList>
            <person name="Sekiguchi Y."/>
            <person name="Ohashi A."/>
            <person name="Parks D.H."/>
            <person name="Yamauchi T."/>
            <person name="Tyson G.W."/>
            <person name="Hugenholtz P."/>
        </authorList>
    </citation>
    <scope>NUCLEOTIDE SEQUENCE [LARGE SCALE GENOMIC DNA]</scope>
</reference>
<evidence type="ECO:0000313" key="1">
    <source>
        <dbReference type="EMBL" id="GAK49416.1"/>
    </source>
</evidence>
<gene>
    <name evidence="1" type="ORF">U14_00638</name>
</gene>
<proteinExistence type="predicted"/>
<accession>A0A0S6VQC6</accession>
<dbReference type="Proteomes" id="UP000030700">
    <property type="component" value="Unassembled WGS sequence"/>
</dbReference>
<organism evidence="1">
    <name type="scientific">Candidatus Moduliflexus flocculans</name>
    <dbReference type="NCBI Taxonomy" id="1499966"/>
    <lineage>
        <taxon>Bacteria</taxon>
        <taxon>Candidatus Moduliflexota</taxon>
        <taxon>Candidatus Moduliflexia</taxon>
        <taxon>Candidatus Moduliflexales</taxon>
        <taxon>Candidatus Moduliflexaceae</taxon>
    </lineage>
</organism>
<dbReference type="EMBL" id="DF820455">
    <property type="protein sequence ID" value="GAK49416.1"/>
    <property type="molecule type" value="Genomic_DNA"/>
</dbReference>